<feature type="chain" id="PRO_5042135683" description="CBM-cenC domain-containing protein" evidence="1">
    <location>
        <begin position="23"/>
        <end position="257"/>
    </location>
</feature>
<reference evidence="2" key="1">
    <citation type="journal article" date="2023" name="Mol. Phylogenet. Evol.">
        <title>Genome-scale phylogeny and comparative genomics of the fungal order Sordariales.</title>
        <authorList>
            <person name="Hensen N."/>
            <person name="Bonometti L."/>
            <person name="Westerberg I."/>
            <person name="Brannstrom I.O."/>
            <person name="Guillou S."/>
            <person name="Cros-Aarteil S."/>
            <person name="Calhoun S."/>
            <person name="Haridas S."/>
            <person name="Kuo A."/>
            <person name="Mondo S."/>
            <person name="Pangilinan J."/>
            <person name="Riley R."/>
            <person name="LaButti K."/>
            <person name="Andreopoulos B."/>
            <person name="Lipzen A."/>
            <person name="Chen C."/>
            <person name="Yan M."/>
            <person name="Daum C."/>
            <person name="Ng V."/>
            <person name="Clum A."/>
            <person name="Steindorff A."/>
            <person name="Ohm R.A."/>
            <person name="Martin F."/>
            <person name="Silar P."/>
            <person name="Natvig D.O."/>
            <person name="Lalanne C."/>
            <person name="Gautier V."/>
            <person name="Ament-Velasquez S.L."/>
            <person name="Kruys A."/>
            <person name="Hutchinson M.I."/>
            <person name="Powell A.J."/>
            <person name="Barry K."/>
            <person name="Miller A.N."/>
            <person name="Grigoriev I.V."/>
            <person name="Debuchy R."/>
            <person name="Gladieux P."/>
            <person name="Hiltunen Thoren M."/>
            <person name="Johannesson H."/>
        </authorList>
    </citation>
    <scope>NUCLEOTIDE SEQUENCE</scope>
    <source>
        <strain evidence="2">CBS 958.72</strain>
    </source>
</reference>
<protein>
    <recommendedName>
        <fullName evidence="4">CBM-cenC domain-containing protein</fullName>
    </recommendedName>
</protein>
<feature type="signal peptide" evidence="1">
    <location>
        <begin position="1"/>
        <end position="22"/>
    </location>
</feature>
<dbReference type="EMBL" id="JAULSN010000011">
    <property type="protein sequence ID" value="KAK3361448.1"/>
    <property type="molecule type" value="Genomic_DNA"/>
</dbReference>
<dbReference type="InterPro" id="IPR008979">
    <property type="entry name" value="Galactose-bd-like_sf"/>
</dbReference>
<dbReference type="PROSITE" id="PS51257">
    <property type="entry name" value="PROKAR_LIPOPROTEIN"/>
    <property type="match status" value="1"/>
</dbReference>
<organism evidence="2 3">
    <name type="scientific">Lasiosphaeria ovina</name>
    <dbReference type="NCBI Taxonomy" id="92902"/>
    <lineage>
        <taxon>Eukaryota</taxon>
        <taxon>Fungi</taxon>
        <taxon>Dikarya</taxon>
        <taxon>Ascomycota</taxon>
        <taxon>Pezizomycotina</taxon>
        <taxon>Sordariomycetes</taxon>
        <taxon>Sordariomycetidae</taxon>
        <taxon>Sordariales</taxon>
        <taxon>Lasiosphaeriaceae</taxon>
        <taxon>Lasiosphaeria</taxon>
    </lineage>
</organism>
<evidence type="ECO:0000256" key="1">
    <source>
        <dbReference type="SAM" id="SignalP"/>
    </source>
</evidence>
<comment type="caution">
    <text evidence="2">The sequence shown here is derived from an EMBL/GenBank/DDBJ whole genome shotgun (WGS) entry which is preliminary data.</text>
</comment>
<accession>A0AAE0MYW7</accession>
<proteinExistence type="predicted"/>
<dbReference type="SUPFAM" id="SSF49785">
    <property type="entry name" value="Galactose-binding domain-like"/>
    <property type="match status" value="1"/>
</dbReference>
<evidence type="ECO:0008006" key="4">
    <source>
        <dbReference type="Google" id="ProtNLM"/>
    </source>
</evidence>
<dbReference type="AlphaFoldDB" id="A0AAE0MYW7"/>
<name>A0AAE0MYW7_9PEZI</name>
<dbReference type="Gene3D" id="2.60.120.260">
    <property type="entry name" value="Galactose-binding domain-like"/>
    <property type="match status" value="1"/>
</dbReference>
<evidence type="ECO:0000313" key="2">
    <source>
        <dbReference type="EMBL" id="KAK3361448.1"/>
    </source>
</evidence>
<reference evidence="2" key="2">
    <citation type="submission" date="2023-06" db="EMBL/GenBank/DDBJ databases">
        <authorList>
            <consortium name="Lawrence Berkeley National Laboratory"/>
            <person name="Haridas S."/>
            <person name="Hensen N."/>
            <person name="Bonometti L."/>
            <person name="Westerberg I."/>
            <person name="Brannstrom I.O."/>
            <person name="Guillou S."/>
            <person name="Cros-Aarteil S."/>
            <person name="Calhoun S."/>
            <person name="Kuo A."/>
            <person name="Mondo S."/>
            <person name="Pangilinan J."/>
            <person name="Riley R."/>
            <person name="Labutti K."/>
            <person name="Andreopoulos B."/>
            <person name="Lipzen A."/>
            <person name="Chen C."/>
            <person name="Yanf M."/>
            <person name="Daum C."/>
            <person name="Ng V."/>
            <person name="Clum A."/>
            <person name="Steindorff A."/>
            <person name="Ohm R."/>
            <person name="Martin F."/>
            <person name="Silar P."/>
            <person name="Natvig D."/>
            <person name="Lalanne C."/>
            <person name="Gautier V."/>
            <person name="Ament-Velasquez S.L."/>
            <person name="Kruys A."/>
            <person name="Hutchinson M.I."/>
            <person name="Powell A.J."/>
            <person name="Barry K."/>
            <person name="Miller A.N."/>
            <person name="Grigoriev I.V."/>
            <person name="Debuchy R."/>
            <person name="Gladieux P."/>
            <person name="Thoren M.H."/>
            <person name="Johannesson H."/>
        </authorList>
    </citation>
    <scope>NUCLEOTIDE SEQUENCE</scope>
    <source>
        <strain evidence="2">CBS 958.72</strain>
    </source>
</reference>
<keyword evidence="3" id="KW-1185">Reference proteome</keyword>
<sequence>MRPSQFQTLLAAAAAWAHGALAACAADNCYNQLARRTADASGFCATFTTACVAGVSQLPTYVSTSCGVARVSSACSCLWPAATTTPGTVTFTTTSTVTASVCPAPTNLVANPSVAGLSPWFNGDIITSTSYGYDNPGITLAPGSPTGGAFRTSFAADGLYEWDQHVTLPSRRAAYTLSFAAQQPAGTGGCYVNPSFGVQGNGDFYEGLLQHVTPAWKTFSITYTTNGGPGGFVAIQIQCTGGEANVVLLDQVSLVAL</sequence>
<dbReference type="Proteomes" id="UP001287356">
    <property type="component" value="Unassembled WGS sequence"/>
</dbReference>
<keyword evidence="1" id="KW-0732">Signal</keyword>
<evidence type="ECO:0000313" key="3">
    <source>
        <dbReference type="Proteomes" id="UP001287356"/>
    </source>
</evidence>
<gene>
    <name evidence="2" type="ORF">B0T24DRAFT_599168</name>
</gene>